<dbReference type="Pfam" id="PF00106">
    <property type="entry name" value="adh_short"/>
    <property type="match status" value="1"/>
</dbReference>
<sequence length="256" mass="27164">MNAKKAVAIVGAGPGLGAALAETFARAGHPVAIGARTLSKLETLAASINETTQGSGSPQVKAFSVDATDTRSVRDFVKKASGAWSADTHLHIGVWNPNTGFGIRPFQEWTEAQVNEALQVQVLGTHAFTQQFLETLGEPTSDISAPSHRATLLYTGATAAHKGAAKFAGFAAAKAGLRMLVESLAREKGKQGVHACHIVVDGLIDTEHVAKAMGPASHPNQRINVNDLAAQFYHIHQQPMSVWSSELAVRPFSEQW</sequence>
<evidence type="ECO:0000313" key="1">
    <source>
        <dbReference type="EMBL" id="PWN89501.1"/>
    </source>
</evidence>
<proteinExistence type="predicted"/>
<keyword evidence="2" id="KW-1185">Reference proteome</keyword>
<organism evidence="1 2">
    <name type="scientific">Acaromyces ingoldii</name>
    <dbReference type="NCBI Taxonomy" id="215250"/>
    <lineage>
        <taxon>Eukaryota</taxon>
        <taxon>Fungi</taxon>
        <taxon>Dikarya</taxon>
        <taxon>Basidiomycota</taxon>
        <taxon>Ustilaginomycotina</taxon>
        <taxon>Exobasidiomycetes</taxon>
        <taxon>Exobasidiales</taxon>
        <taxon>Cryptobasidiaceae</taxon>
        <taxon>Acaromyces</taxon>
    </lineage>
</organism>
<dbReference type="OrthoDB" id="5399006at2759"/>
<dbReference type="SUPFAM" id="SSF51735">
    <property type="entry name" value="NAD(P)-binding Rossmann-fold domains"/>
    <property type="match status" value="1"/>
</dbReference>
<name>A0A316YJX8_9BASI</name>
<dbReference type="PANTHER" id="PTHR43431:SF7">
    <property type="entry name" value="OXIDOREDUCTASE, SHORT CHAIN DEHYDROGENASE_REDUCTASE FAMILY (AFU_ORTHOLOGUE AFUA_5G14000)"/>
    <property type="match status" value="1"/>
</dbReference>
<dbReference type="InterPro" id="IPR036291">
    <property type="entry name" value="NAD(P)-bd_dom_sf"/>
</dbReference>
<dbReference type="Proteomes" id="UP000245768">
    <property type="component" value="Unassembled WGS sequence"/>
</dbReference>
<gene>
    <name evidence="1" type="ORF">FA10DRAFT_146438</name>
</gene>
<protein>
    <submittedName>
        <fullName evidence="1">NAD(P)-binding protein</fullName>
    </submittedName>
</protein>
<evidence type="ECO:0000313" key="2">
    <source>
        <dbReference type="Proteomes" id="UP000245768"/>
    </source>
</evidence>
<dbReference type="Gene3D" id="3.40.50.720">
    <property type="entry name" value="NAD(P)-binding Rossmann-like Domain"/>
    <property type="match status" value="1"/>
</dbReference>
<dbReference type="STRING" id="215250.A0A316YJX8"/>
<dbReference type="PANTHER" id="PTHR43431">
    <property type="entry name" value="OXIDOREDUCTASE, SHORT CHAIN DEHYDROGENASE/REDUCTASE FAMILY (AFU_ORTHOLOGUE AFUA_5G14000)"/>
    <property type="match status" value="1"/>
</dbReference>
<dbReference type="PRINTS" id="PR00081">
    <property type="entry name" value="GDHRDH"/>
</dbReference>
<dbReference type="RefSeq" id="XP_025376699.1">
    <property type="nucleotide sequence ID" value="XM_025518074.1"/>
</dbReference>
<dbReference type="InParanoid" id="A0A316YJX8"/>
<accession>A0A316YJX8</accession>
<dbReference type="EMBL" id="KZ819637">
    <property type="protein sequence ID" value="PWN89501.1"/>
    <property type="molecule type" value="Genomic_DNA"/>
</dbReference>
<dbReference type="InterPro" id="IPR002347">
    <property type="entry name" value="SDR_fam"/>
</dbReference>
<dbReference type="GeneID" id="37039990"/>
<reference evidence="1 2" key="1">
    <citation type="journal article" date="2018" name="Mol. Biol. Evol.">
        <title>Broad Genomic Sampling Reveals a Smut Pathogenic Ancestry of the Fungal Clade Ustilaginomycotina.</title>
        <authorList>
            <person name="Kijpornyongpan T."/>
            <person name="Mondo S.J."/>
            <person name="Barry K."/>
            <person name="Sandor L."/>
            <person name="Lee J."/>
            <person name="Lipzen A."/>
            <person name="Pangilinan J."/>
            <person name="LaButti K."/>
            <person name="Hainaut M."/>
            <person name="Henrissat B."/>
            <person name="Grigoriev I.V."/>
            <person name="Spatafora J.W."/>
            <person name="Aime M.C."/>
        </authorList>
    </citation>
    <scope>NUCLEOTIDE SEQUENCE [LARGE SCALE GENOMIC DNA]</scope>
    <source>
        <strain evidence="1 2">MCA 4198</strain>
    </source>
</reference>
<dbReference type="AlphaFoldDB" id="A0A316YJX8"/>